<dbReference type="InterPro" id="IPR011004">
    <property type="entry name" value="Trimer_LpxA-like_sf"/>
</dbReference>
<dbReference type="STRING" id="638303.Thal_0577"/>
<dbReference type="InterPro" id="IPR007691">
    <property type="entry name" value="LpxD"/>
</dbReference>
<evidence type="ECO:0000313" key="8">
    <source>
        <dbReference type="EMBL" id="ADC89211.1"/>
    </source>
</evidence>
<evidence type="ECO:0000256" key="3">
    <source>
        <dbReference type="ARBA" id="ARBA00022679"/>
    </source>
</evidence>
<dbReference type="EMBL" id="CP001931">
    <property type="protein sequence ID" value="ADC89211.1"/>
    <property type="molecule type" value="Genomic_DNA"/>
</dbReference>
<proteinExistence type="inferred from homology"/>
<reference evidence="9" key="1">
    <citation type="journal article" date="2010" name="Stand. Genomic Sci.">
        <title>Complete genome sequence of Thermocrinis albus type strain (HI 11/12T).</title>
        <authorList>
            <person name="Wirth R."/>
            <person name="Sikorski J."/>
            <person name="Brambilla E."/>
            <person name="Misra M."/>
            <person name="Lapidus A."/>
            <person name="Copeland A."/>
            <person name="Nolan M."/>
            <person name="Lucas S."/>
            <person name="Chen F."/>
            <person name="Tice H."/>
            <person name="Cheng J.F."/>
            <person name="Han C."/>
            <person name="Detter J.C."/>
            <person name="Tapia R."/>
            <person name="Bruce D."/>
            <person name="Goodwin L."/>
            <person name="Pitluck S."/>
            <person name="Pati A."/>
            <person name="Anderson I."/>
            <person name="Ivanova N."/>
            <person name="Mavromatis K."/>
            <person name="Mikhailova N."/>
            <person name="Chen A."/>
            <person name="Palaniappan K."/>
            <person name="Bilek Y."/>
            <person name="Hader T."/>
            <person name="Land M."/>
            <person name="Hauser L."/>
            <person name="Chang Y.J."/>
            <person name="Jeffries C.D."/>
            <person name="Tindall B.J."/>
            <person name="Rohde M."/>
            <person name="Goker M."/>
            <person name="Bristow J."/>
            <person name="Eisen J.A."/>
            <person name="Markowitz V."/>
            <person name="Hugenholtz P."/>
            <person name="Kyrpides N.C."/>
            <person name="Klenk H.P."/>
        </authorList>
    </citation>
    <scope>NUCLEOTIDE SEQUENCE [LARGE SCALE GENOMIC DNA]</scope>
    <source>
        <strain evidence="9">DSM 14484 / JCM 11386 / HI 11/12</strain>
    </source>
</reference>
<dbReference type="RefSeq" id="WP_012991618.1">
    <property type="nucleotide sequence ID" value="NC_013894.1"/>
</dbReference>
<sequence length="326" mass="35323">MLASDVARVTGGKLVGNPLKELLGVSSVDKPRERTVIFCHSSKEAEKVKGLKEVLLVLSEEPPYATDYVLVEDTKLALARFLQHFYPEKHPVGVSPQAVVEEGVSLGEDVYVGPFVYIGRGSVLERGVKVYPFSYIGEGCYIGEESVIFSGVHIYPKTVIGKRVRIHSGAVIGADGFGYHIGKEGITKLHHIGSVVIEDDVEIGANTTVDRALLDETRIGRSTKIDNLVMIGHNCSIGEENVIVAQVGISGSVVTGKRVILAGQVGVADHVRIGNNVTVTAQSGVSSSLEDGKVYGAALPAIEWSKWKRLYAYITKLPELFRERKR</sequence>
<keyword evidence="4 7" id="KW-0677">Repeat</keyword>
<evidence type="ECO:0000256" key="6">
    <source>
        <dbReference type="ARBA" id="ARBA00023315"/>
    </source>
</evidence>
<dbReference type="NCBIfam" id="TIGR01853">
    <property type="entry name" value="lipid_A_lpxD"/>
    <property type="match status" value="1"/>
</dbReference>
<dbReference type="PROSITE" id="PS00101">
    <property type="entry name" value="HEXAPEP_TRANSFERASES"/>
    <property type="match status" value="1"/>
</dbReference>
<evidence type="ECO:0000256" key="5">
    <source>
        <dbReference type="ARBA" id="ARBA00023098"/>
    </source>
</evidence>
<dbReference type="Proteomes" id="UP000002043">
    <property type="component" value="Chromosome"/>
</dbReference>
<organism evidence="8 9">
    <name type="scientific">Thermocrinis albus (strain DSM 14484 / JCM 11386 / HI 11/12)</name>
    <dbReference type="NCBI Taxonomy" id="638303"/>
    <lineage>
        <taxon>Bacteria</taxon>
        <taxon>Pseudomonadati</taxon>
        <taxon>Aquificota</taxon>
        <taxon>Aquificia</taxon>
        <taxon>Aquificales</taxon>
        <taxon>Aquificaceae</taxon>
        <taxon>Thermocrinis</taxon>
    </lineage>
</organism>
<dbReference type="NCBIfam" id="NF002060">
    <property type="entry name" value="PRK00892.1"/>
    <property type="match status" value="1"/>
</dbReference>
<dbReference type="PANTHER" id="PTHR43378">
    <property type="entry name" value="UDP-3-O-ACYLGLUCOSAMINE N-ACYLTRANSFERASE"/>
    <property type="match status" value="1"/>
</dbReference>
<evidence type="ECO:0000256" key="1">
    <source>
        <dbReference type="ARBA" id="ARBA00022516"/>
    </source>
</evidence>
<evidence type="ECO:0000256" key="2">
    <source>
        <dbReference type="ARBA" id="ARBA00022556"/>
    </source>
</evidence>
<accession>D3SPX4</accession>
<dbReference type="SMR" id="D3SPX4"/>
<dbReference type="HAMAP" id="MF_00523">
    <property type="entry name" value="LpxD"/>
    <property type="match status" value="1"/>
</dbReference>
<dbReference type="SUPFAM" id="SSF51161">
    <property type="entry name" value="Trimeric LpxA-like enzymes"/>
    <property type="match status" value="1"/>
</dbReference>
<dbReference type="GO" id="GO:0016410">
    <property type="term" value="F:N-acyltransferase activity"/>
    <property type="evidence" value="ECO:0007669"/>
    <property type="project" value="InterPro"/>
</dbReference>
<comment type="pathway">
    <text evidence="7">Bacterial outer membrane biogenesis; LPS lipid A biosynthesis.</text>
</comment>
<dbReference type="InterPro" id="IPR001451">
    <property type="entry name" value="Hexapep"/>
</dbReference>
<dbReference type="OrthoDB" id="9784739at2"/>
<dbReference type="PANTHER" id="PTHR43378:SF2">
    <property type="entry name" value="UDP-3-O-ACYLGLUCOSAMINE N-ACYLTRANSFERASE 1, MITOCHONDRIAL-RELATED"/>
    <property type="match status" value="1"/>
</dbReference>
<dbReference type="Gene3D" id="2.160.10.10">
    <property type="entry name" value="Hexapeptide repeat proteins"/>
    <property type="match status" value="1"/>
</dbReference>
<dbReference type="eggNOG" id="COG1044">
    <property type="taxonomic scope" value="Bacteria"/>
</dbReference>
<dbReference type="AlphaFoldDB" id="D3SPX4"/>
<dbReference type="InterPro" id="IPR018357">
    <property type="entry name" value="Hexapep_transf_CS"/>
</dbReference>
<keyword evidence="2 7" id="KW-0441">Lipid A biosynthesis</keyword>
<dbReference type="KEGG" id="tal:Thal_0577"/>
<dbReference type="GO" id="GO:0016020">
    <property type="term" value="C:membrane"/>
    <property type="evidence" value="ECO:0007669"/>
    <property type="project" value="GOC"/>
</dbReference>
<keyword evidence="9" id="KW-1185">Reference proteome</keyword>
<comment type="subunit">
    <text evidence="7">Homotrimer.</text>
</comment>
<dbReference type="GO" id="GO:0103118">
    <property type="term" value="F:UDP-3-O-[(3R)-3-hydroxyacyl]-glucosamine N-acyltransferase activity"/>
    <property type="evidence" value="ECO:0007669"/>
    <property type="project" value="UniProtKB-EC"/>
</dbReference>
<comment type="function">
    <text evidence="7">Catalyzes the N-acylation of UDP-3-O-acylglucosamine using 3-hydroxyacyl-ACP as the acyl donor. Is involved in the biosynthesis of lipid A, a phosphorylated glycolipid that anchors the lipopolysaccharide to the outer membrane of the cell.</text>
</comment>
<dbReference type="UniPathway" id="UPA00973"/>
<keyword evidence="6 7" id="KW-0012">Acyltransferase</keyword>
<protein>
    <recommendedName>
        <fullName evidence="7">UDP-3-O-acylglucosamine N-acyltransferase</fullName>
        <ecNumber evidence="7">2.3.1.191</ecNumber>
    </recommendedName>
</protein>
<dbReference type="GO" id="GO:0009245">
    <property type="term" value="P:lipid A biosynthetic process"/>
    <property type="evidence" value="ECO:0007669"/>
    <property type="project" value="UniProtKB-UniRule"/>
</dbReference>
<dbReference type="Pfam" id="PF00132">
    <property type="entry name" value="Hexapep"/>
    <property type="match status" value="2"/>
</dbReference>
<evidence type="ECO:0000256" key="4">
    <source>
        <dbReference type="ARBA" id="ARBA00022737"/>
    </source>
</evidence>
<comment type="similarity">
    <text evidence="7">Belongs to the transferase hexapeptide repeat family. LpxD subfamily.</text>
</comment>
<dbReference type="Gene3D" id="3.40.1390.10">
    <property type="entry name" value="MurE/MurF, N-terminal domain"/>
    <property type="match status" value="1"/>
</dbReference>
<dbReference type="EC" id="2.3.1.191" evidence="7"/>
<keyword evidence="1 7" id="KW-0444">Lipid biosynthesis</keyword>
<gene>
    <name evidence="7" type="primary">lpxD</name>
    <name evidence="8" type="ordered locus">Thal_0577</name>
</gene>
<feature type="active site" description="Proton acceptor" evidence="7">
    <location>
        <position position="233"/>
    </location>
</feature>
<keyword evidence="5 7" id="KW-0443">Lipid metabolism</keyword>
<name>D3SPX4_THEAH</name>
<evidence type="ECO:0000256" key="7">
    <source>
        <dbReference type="HAMAP-Rule" id="MF_00523"/>
    </source>
</evidence>
<dbReference type="CDD" id="cd03352">
    <property type="entry name" value="LbH_LpxD"/>
    <property type="match status" value="1"/>
</dbReference>
<comment type="catalytic activity">
    <reaction evidence="7">
        <text>a UDP-3-O-[(3R)-3-hydroxyacyl]-alpha-D-glucosamine + a (3R)-hydroxyacyl-[ACP] = a UDP-2-N,3-O-bis[(3R)-3-hydroxyacyl]-alpha-D-glucosamine + holo-[ACP] + H(+)</text>
        <dbReference type="Rhea" id="RHEA:53836"/>
        <dbReference type="Rhea" id="RHEA-COMP:9685"/>
        <dbReference type="Rhea" id="RHEA-COMP:9945"/>
        <dbReference type="ChEBI" id="CHEBI:15378"/>
        <dbReference type="ChEBI" id="CHEBI:64479"/>
        <dbReference type="ChEBI" id="CHEBI:78827"/>
        <dbReference type="ChEBI" id="CHEBI:137740"/>
        <dbReference type="ChEBI" id="CHEBI:137748"/>
        <dbReference type="EC" id="2.3.1.191"/>
    </reaction>
</comment>
<dbReference type="HOGENOM" id="CLU_049865_0_0_0"/>
<keyword evidence="3 7" id="KW-0808">Transferase</keyword>
<evidence type="ECO:0000313" key="9">
    <source>
        <dbReference type="Proteomes" id="UP000002043"/>
    </source>
</evidence>